<accession>A0A7J0H968</accession>
<feature type="domain" description="Retrovirus-related Pol polyprotein from transposon TNT 1-94-like beta-barrel" evidence="1">
    <location>
        <begin position="21"/>
        <end position="100"/>
    </location>
</feature>
<reference evidence="2 3" key="1">
    <citation type="submission" date="2019-07" db="EMBL/GenBank/DDBJ databases">
        <title>De Novo Assembly of kiwifruit Actinidia rufa.</title>
        <authorList>
            <person name="Sugita-Konishi S."/>
            <person name="Sato K."/>
            <person name="Mori E."/>
            <person name="Abe Y."/>
            <person name="Kisaki G."/>
            <person name="Hamano K."/>
            <person name="Suezawa K."/>
            <person name="Otani M."/>
            <person name="Fukuda T."/>
            <person name="Manabe T."/>
            <person name="Gomi K."/>
            <person name="Tabuchi M."/>
            <person name="Akimitsu K."/>
            <person name="Kataoka I."/>
        </authorList>
    </citation>
    <scope>NUCLEOTIDE SEQUENCE [LARGE SCALE GENOMIC DNA]</scope>
    <source>
        <strain evidence="3">cv. Fuchu</strain>
    </source>
</reference>
<evidence type="ECO:0000313" key="3">
    <source>
        <dbReference type="Proteomes" id="UP000585474"/>
    </source>
</evidence>
<dbReference type="PANTHER" id="PTHR47592">
    <property type="entry name" value="PBF68 PROTEIN"/>
    <property type="match status" value="1"/>
</dbReference>
<sequence>MMVVDESDVLLAALADEKSDWILNSGSVYHLCRDREMFSTYVACEGLVRMMNNMINRVVRKETIWFSMADGRSLTLTEARHVPSLRKNLIYIEMLDSKGCRFAASGGILGVSKGNKEMLRGRKTKWIYRLEGNVQTRGATVRHGPVVLASRMDKENNNCTKASKAITGVLGGSVVVHKRREIL</sequence>
<proteinExistence type="predicted"/>
<organism evidence="2 3">
    <name type="scientific">Actinidia rufa</name>
    <dbReference type="NCBI Taxonomy" id="165716"/>
    <lineage>
        <taxon>Eukaryota</taxon>
        <taxon>Viridiplantae</taxon>
        <taxon>Streptophyta</taxon>
        <taxon>Embryophyta</taxon>
        <taxon>Tracheophyta</taxon>
        <taxon>Spermatophyta</taxon>
        <taxon>Magnoliopsida</taxon>
        <taxon>eudicotyledons</taxon>
        <taxon>Gunneridae</taxon>
        <taxon>Pentapetalae</taxon>
        <taxon>asterids</taxon>
        <taxon>Ericales</taxon>
        <taxon>Actinidiaceae</taxon>
        <taxon>Actinidia</taxon>
    </lineage>
</organism>
<dbReference type="InterPro" id="IPR054722">
    <property type="entry name" value="PolX-like_BBD"/>
</dbReference>
<protein>
    <recommendedName>
        <fullName evidence="1">Retrovirus-related Pol polyprotein from transposon TNT 1-94-like beta-barrel domain-containing protein</fullName>
    </recommendedName>
</protein>
<keyword evidence="3" id="KW-1185">Reference proteome</keyword>
<evidence type="ECO:0000313" key="2">
    <source>
        <dbReference type="EMBL" id="GFZ19670.1"/>
    </source>
</evidence>
<comment type="caution">
    <text evidence="2">The sequence shown here is derived from an EMBL/GenBank/DDBJ whole genome shotgun (WGS) entry which is preliminary data.</text>
</comment>
<gene>
    <name evidence="2" type="ORF">Acr_28g0003750</name>
</gene>
<evidence type="ECO:0000259" key="1">
    <source>
        <dbReference type="Pfam" id="PF22936"/>
    </source>
</evidence>
<dbReference type="AlphaFoldDB" id="A0A7J0H968"/>
<dbReference type="OrthoDB" id="1742531at2759"/>
<dbReference type="Pfam" id="PF22936">
    <property type="entry name" value="Pol_BBD"/>
    <property type="match status" value="1"/>
</dbReference>
<dbReference type="Proteomes" id="UP000585474">
    <property type="component" value="Unassembled WGS sequence"/>
</dbReference>
<dbReference type="EMBL" id="BJWL01000028">
    <property type="protein sequence ID" value="GFZ19670.1"/>
    <property type="molecule type" value="Genomic_DNA"/>
</dbReference>
<name>A0A7J0H968_9ERIC</name>